<keyword evidence="2" id="KW-0472">Membrane</keyword>
<proteinExistence type="predicted"/>
<feature type="region of interest" description="Disordered" evidence="1">
    <location>
        <begin position="1060"/>
        <end position="1093"/>
    </location>
</feature>
<keyword evidence="2" id="KW-1133">Transmembrane helix</keyword>
<accession>A0ABP1QS63</accession>
<keyword evidence="2" id="KW-0812">Transmembrane</keyword>
<feature type="region of interest" description="Disordered" evidence="1">
    <location>
        <begin position="1131"/>
        <end position="1176"/>
    </location>
</feature>
<evidence type="ECO:0000313" key="3">
    <source>
        <dbReference type="EMBL" id="CAL8109945.1"/>
    </source>
</evidence>
<feature type="region of interest" description="Disordered" evidence="1">
    <location>
        <begin position="895"/>
        <end position="933"/>
    </location>
</feature>
<feature type="compositionally biased region" description="Basic and acidic residues" evidence="1">
    <location>
        <begin position="304"/>
        <end position="317"/>
    </location>
</feature>
<sequence>MGSKANETNSSSEPLPSTASFMTSTLLARRFNINTNTNNSSLSNKKLSNRYNMGTVGRSCVNTIRRSRQNVAIATQVLSPSAIGGSLKGHSVARHFGPPDDDEEGFITYRRHAAWRKLCYYGSAIVAVILILMAIILAVGYMQSEKHKQILSRSVKLVQDRKPSSYIYTQSTTEEPPSLESTDSHEFFPTAQSSFLLSTNSEDSYSSAENVNNQNGLFFASEESPSSLSSLSHKNVIDEDEDDYYNHDDNDSNHVSIHLGANNLNNSKDAENKNKDNFLLFVNDHITIEDQGNEPESSGGDSDSLNKEDDSNSDKGESQSQEVIPALDTQSESVDKLDNELEDTIIIENESVDDSKYNGQSRGETARDVDEGDEAEEHHPLPSEVKVLPPKGFVFSIEIPIYTPNKTSIAAAVENNASEPISNIPIIAPLSEVSEEELFVDKSETNVQSKSKSQNNESKQLQIIEIGTHDDDDDDNDQNLERKQLEENSKEDDSVEDKDLNVYKKIHDNTEYLEENSNKFHAVLHTALFHDETVEEPKSKFLSEDDKNVAHSPAVKIEDSAEAAAYSDENVDVNYSESSDSNEQVVDRSRGRNRHIKILKNDKVMNLKATYTPPSSLKQEKHGSQTKSKLDETFPERKSDVAAQILRLNKIRQGITQLLNKSLATTTPKSKITDSDDFGSLNHFVLDKSVTQRRPVASSTQHVSVSPLNSKTSETGGESKEKGRSLLSSSTLPDFGIDFKSLFESHNLSPQQEIKGFDQQHARSDFGENFAFNLNQFLPPAAAVPSGPSSQDSSQSQLSKRTYNEYDFNIGSPSTSQSSTSLGLNYFAHLLGQNPAVGQIGSPSAAGASLSSYYSPIFPSSPSGSYDISSSATSDTPSLAPGSIPLDLASSFIQVGNPGQYSPSGNGQGQQKQQGYNPYQPQGASASPYSSGSNNGIGSLTTLSGSAPQYNTIAQGMHLLNLISGTVPNNYYQDQSFNPNPIGSPQGSPSFLQDSYKSPSSPSEFQFGNSPSLAPSYGSLQNFGDADFLSRFGGGSQTQSQPQYSSATAPLRSYYNSQADHHQLAPSGGRPLFQSKEETSSSTYSDEEQDQLPAASSFTQNILTTFQSPVVKKLVSSGIESSTLRNAISLITKPKRKSHSSEVRNSRKTQSEPKSFSFEILPGRSKSSRKDLDSGNAIDDTVNSLNVDVIHSSLDNFVGRSKSRKKGSVSLENSRKILSKPVSISGDPTTGTTLRLKGGGGGSNANKSKMRDQNSKTTSKPRDRGETKVKKPAPTGLKSGFFTV</sequence>
<evidence type="ECO:0000313" key="4">
    <source>
        <dbReference type="Proteomes" id="UP001642540"/>
    </source>
</evidence>
<evidence type="ECO:0000256" key="2">
    <source>
        <dbReference type="SAM" id="Phobius"/>
    </source>
</evidence>
<feature type="region of interest" description="Disordered" evidence="1">
    <location>
        <begin position="483"/>
        <end position="502"/>
    </location>
</feature>
<name>A0ABP1QS63_9HEXA</name>
<dbReference type="EMBL" id="CAXLJM020000043">
    <property type="protein sequence ID" value="CAL8109945.1"/>
    <property type="molecule type" value="Genomic_DNA"/>
</dbReference>
<comment type="caution">
    <text evidence="3">The sequence shown here is derived from an EMBL/GenBank/DDBJ whole genome shotgun (WGS) entry which is preliminary data.</text>
</comment>
<feature type="region of interest" description="Disordered" evidence="1">
    <location>
        <begin position="1220"/>
        <end position="1284"/>
    </location>
</feature>
<feature type="compositionally biased region" description="Polar residues" evidence="1">
    <location>
        <begin position="895"/>
        <end position="904"/>
    </location>
</feature>
<feature type="compositionally biased region" description="Polar residues" evidence="1">
    <location>
        <begin position="1037"/>
        <end position="1049"/>
    </location>
</feature>
<feature type="compositionally biased region" description="Polar residues" evidence="1">
    <location>
        <begin position="294"/>
        <end position="303"/>
    </location>
</feature>
<feature type="region of interest" description="Disordered" evidence="1">
    <location>
        <begin position="974"/>
        <end position="1011"/>
    </location>
</feature>
<protein>
    <submittedName>
        <fullName evidence="3">Uncharacterized protein</fullName>
    </submittedName>
</protein>
<gene>
    <name evidence="3" type="ORF">ODALV1_LOCUS13836</name>
</gene>
<dbReference type="Proteomes" id="UP001642540">
    <property type="component" value="Unassembled WGS sequence"/>
</dbReference>
<feature type="region of interest" description="Disordered" evidence="1">
    <location>
        <begin position="288"/>
        <end position="334"/>
    </location>
</feature>
<keyword evidence="4" id="KW-1185">Reference proteome</keyword>
<feature type="region of interest" description="Disordered" evidence="1">
    <location>
        <begin position="1030"/>
        <end position="1049"/>
    </location>
</feature>
<feature type="region of interest" description="Disordered" evidence="1">
    <location>
        <begin position="569"/>
        <end position="593"/>
    </location>
</feature>
<feature type="compositionally biased region" description="Basic and acidic residues" evidence="1">
    <location>
        <begin position="618"/>
        <end position="635"/>
    </location>
</feature>
<feature type="compositionally biased region" description="Basic and acidic residues" evidence="1">
    <location>
        <begin position="1249"/>
        <end position="1269"/>
    </location>
</feature>
<feature type="compositionally biased region" description="Polar residues" evidence="1">
    <location>
        <begin position="697"/>
        <end position="716"/>
    </location>
</feature>
<feature type="compositionally biased region" description="Polar residues" evidence="1">
    <location>
        <begin position="924"/>
        <end position="933"/>
    </location>
</feature>
<feature type="region of interest" description="Disordered" evidence="1">
    <location>
        <begin position="611"/>
        <end position="635"/>
    </location>
</feature>
<evidence type="ECO:0000256" key="1">
    <source>
        <dbReference type="SAM" id="MobiDB-lite"/>
    </source>
</evidence>
<feature type="compositionally biased region" description="Polar residues" evidence="1">
    <location>
        <begin position="573"/>
        <end position="584"/>
    </location>
</feature>
<feature type="compositionally biased region" description="Basic and acidic residues" evidence="1">
    <location>
        <begin position="1139"/>
        <end position="1151"/>
    </location>
</feature>
<feature type="compositionally biased region" description="Polar residues" evidence="1">
    <location>
        <begin position="318"/>
        <end position="332"/>
    </location>
</feature>
<feature type="compositionally biased region" description="Low complexity" evidence="1">
    <location>
        <begin position="909"/>
        <end position="923"/>
    </location>
</feature>
<feature type="transmembrane region" description="Helical" evidence="2">
    <location>
        <begin position="118"/>
        <end position="142"/>
    </location>
</feature>
<reference evidence="3 4" key="1">
    <citation type="submission" date="2024-08" db="EMBL/GenBank/DDBJ databases">
        <authorList>
            <person name="Cucini C."/>
            <person name="Frati F."/>
        </authorList>
    </citation>
    <scope>NUCLEOTIDE SEQUENCE [LARGE SCALE GENOMIC DNA]</scope>
</reference>
<organism evidence="3 4">
    <name type="scientific">Orchesella dallaii</name>
    <dbReference type="NCBI Taxonomy" id="48710"/>
    <lineage>
        <taxon>Eukaryota</taxon>
        <taxon>Metazoa</taxon>
        <taxon>Ecdysozoa</taxon>
        <taxon>Arthropoda</taxon>
        <taxon>Hexapoda</taxon>
        <taxon>Collembola</taxon>
        <taxon>Entomobryomorpha</taxon>
        <taxon>Entomobryoidea</taxon>
        <taxon>Orchesellidae</taxon>
        <taxon>Orchesellinae</taxon>
        <taxon>Orchesella</taxon>
    </lineage>
</organism>
<feature type="region of interest" description="Disordered" evidence="1">
    <location>
        <begin position="691"/>
        <end position="727"/>
    </location>
</feature>
<feature type="region of interest" description="Disordered" evidence="1">
    <location>
        <begin position="346"/>
        <end position="384"/>
    </location>
</feature>